<reference evidence="10" key="1">
    <citation type="journal article" date="2019" name="Int. J. Syst. Evol. Microbiol.">
        <title>The Global Catalogue of Microorganisms (GCM) 10K type strain sequencing project: providing services to taxonomists for standard genome sequencing and annotation.</title>
        <authorList>
            <consortium name="The Broad Institute Genomics Platform"/>
            <consortium name="The Broad Institute Genome Sequencing Center for Infectious Disease"/>
            <person name="Wu L."/>
            <person name="Ma J."/>
        </authorList>
    </citation>
    <scope>NUCLEOTIDE SEQUENCE [LARGE SCALE GENOMIC DNA]</scope>
    <source>
        <strain evidence="10">CGMCC 4.7289</strain>
    </source>
</reference>
<dbReference type="SUPFAM" id="SSF52743">
    <property type="entry name" value="Subtilisin-like"/>
    <property type="match status" value="1"/>
</dbReference>
<feature type="transmembrane region" description="Helical" evidence="6">
    <location>
        <begin position="354"/>
        <end position="377"/>
    </location>
</feature>
<evidence type="ECO:0000256" key="7">
    <source>
        <dbReference type="SAM" id="SignalP"/>
    </source>
</evidence>
<evidence type="ECO:0000256" key="6">
    <source>
        <dbReference type="SAM" id="Phobius"/>
    </source>
</evidence>
<keyword evidence="6" id="KW-0472">Membrane</keyword>
<name>A0ABV8LLQ5_9ACTN</name>
<dbReference type="PANTHER" id="PTHR43806">
    <property type="entry name" value="PEPTIDASE S8"/>
    <property type="match status" value="1"/>
</dbReference>
<comment type="caution">
    <text evidence="9">The sequence shown here is derived from an EMBL/GenBank/DDBJ whole genome shotgun (WGS) entry which is preliminary data.</text>
</comment>
<evidence type="ECO:0000256" key="1">
    <source>
        <dbReference type="ARBA" id="ARBA00011073"/>
    </source>
</evidence>
<organism evidence="9 10">
    <name type="scientific">Hamadaea flava</name>
    <dbReference type="NCBI Taxonomy" id="1742688"/>
    <lineage>
        <taxon>Bacteria</taxon>
        <taxon>Bacillati</taxon>
        <taxon>Actinomycetota</taxon>
        <taxon>Actinomycetes</taxon>
        <taxon>Micromonosporales</taxon>
        <taxon>Micromonosporaceae</taxon>
        <taxon>Hamadaea</taxon>
    </lineage>
</organism>
<evidence type="ECO:0000313" key="9">
    <source>
        <dbReference type="EMBL" id="MFC4131255.1"/>
    </source>
</evidence>
<dbReference type="InterPro" id="IPR050131">
    <property type="entry name" value="Peptidase_S8_subtilisin-like"/>
</dbReference>
<dbReference type="InterPro" id="IPR015500">
    <property type="entry name" value="Peptidase_S8_subtilisin-rel"/>
</dbReference>
<dbReference type="PRINTS" id="PR00723">
    <property type="entry name" value="SUBTILISIN"/>
</dbReference>
<keyword evidence="7" id="KW-0732">Signal</keyword>
<gene>
    <name evidence="9" type="ORF">ACFOZ4_11640</name>
</gene>
<protein>
    <submittedName>
        <fullName evidence="9">S8 family serine peptidase</fullName>
    </submittedName>
</protein>
<comment type="caution">
    <text evidence="5">Lacks conserved residue(s) required for the propagation of feature annotation.</text>
</comment>
<evidence type="ECO:0000256" key="3">
    <source>
        <dbReference type="ARBA" id="ARBA00022801"/>
    </source>
</evidence>
<evidence type="ECO:0000256" key="4">
    <source>
        <dbReference type="ARBA" id="ARBA00022825"/>
    </source>
</evidence>
<evidence type="ECO:0000256" key="5">
    <source>
        <dbReference type="PROSITE-ProRule" id="PRU01240"/>
    </source>
</evidence>
<feature type="domain" description="Peptidase S8/S53" evidence="8">
    <location>
        <begin position="62"/>
        <end position="310"/>
    </location>
</feature>
<dbReference type="RefSeq" id="WP_253754615.1">
    <property type="nucleotide sequence ID" value="NZ_JAMZDZ010000001.1"/>
</dbReference>
<comment type="similarity">
    <text evidence="1 5">Belongs to the peptidase S8 family.</text>
</comment>
<proteinExistence type="inferred from homology"/>
<dbReference type="Proteomes" id="UP001595816">
    <property type="component" value="Unassembled WGS sequence"/>
</dbReference>
<keyword evidence="10" id="KW-1185">Reference proteome</keyword>
<dbReference type="PANTHER" id="PTHR43806:SF11">
    <property type="entry name" value="CEREVISIN-RELATED"/>
    <property type="match status" value="1"/>
</dbReference>
<dbReference type="Gene3D" id="3.40.50.200">
    <property type="entry name" value="Peptidase S8/S53 domain"/>
    <property type="match status" value="1"/>
</dbReference>
<keyword evidence="4" id="KW-0720">Serine protease</keyword>
<dbReference type="Pfam" id="PF00082">
    <property type="entry name" value="Peptidase_S8"/>
    <property type="match status" value="1"/>
</dbReference>
<keyword evidence="3" id="KW-0378">Hydrolase</keyword>
<dbReference type="PROSITE" id="PS51892">
    <property type="entry name" value="SUBTILASE"/>
    <property type="match status" value="1"/>
</dbReference>
<keyword evidence="6" id="KW-1133">Transmembrane helix</keyword>
<sequence>MVLRRLLVPAVLLAIPVFAADPATGAGPCGYQAPPSPGPVVSAPSWEQRWLDLGRAHAFSTGGGVRVAIVGTGIDASHPQLGAAVATGWDVTTNKPGARFDCNGHGTALASIVAARAKGGSSLVGVAPAATLVPVRVADAPPSAERQVTPARLAAGIRQAVTLKARVIIIGYALGSDDAGVRTAVADAVRKDVLVVAAVGDNLPKLTFPAAYDGVVGVGAIGTGGLLLSGSAVDSKVDLVAPAENVVAAARRSGHLTLSGTPVAAAVVGGAAALLRAYRPTWTAAQVAQRLTATADGGFGGGHSAAYGFGTVNPYRALTEQAATTGASPYWTPAPAALGHAPPQPQWPDGWRRALAWAAGVGVLLVVFAVLGAAAPVMRRRRPDRLS</sequence>
<dbReference type="EMBL" id="JBHSAY010000006">
    <property type="protein sequence ID" value="MFC4131255.1"/>
    <property type="molecule type" value="Genomic_DNA"/>
</dbReference>
<accession>A0ABV8LLQ5</accession>
<feature type="signal peptide" evidence="7">
    <location>
        <begin position="1"/>
        <end position="19"/>
    </location>
</feature>
<evidence type="ECO:0000259" key="8">
    <source>
        <dbReference type="Pfam" id="PF00082"/>
    </source>
</evidence>
<evidence type="ECO:0000256" key="2">
    <source>
        <dbReference type="ARBA" id="ARBA00022670"/>
    </source>
</evidence>
<feature type="chain" id="PRO_5046791648" evidence="7">
    <location>
        <begin position="20"/>
        <end position="387"/>
    </location>
</feature>
<keyword evidence="2" id="KW-0645">Protease</keyword>
<evidence type="ECO:0000313" key="10">
    <source>
        <dbReference type="Proteomes" id="UP001595816"/>
    </source>
</evidence>
<dbReference type="InterPro" id="IPR000209">
    <property type="entry name" value="Peptidase_S8/S53_dom"/>
</dbReference>
<keyword evidence="6" id="KW-0812">Transmembrane</keyword>
<dbReference type="InterPro" id="IPR036852">
    <property type="entry name" value="Peptidase_S8/S53_dom_sf"/>
</dbReference>